<keyword evidence="4" id="KW-1185">Reference proteome</keyword>
<organism evidence="1 3">
    <name type="scientific">Catenibacterium mitsuokai</name>
    <dbReference type="NCBI Taxonomy" id="100886"/>
    <lineage>
        <taxon>Bacteria</taxon>
        <taxon>Bacillati</taxon>
        <taxon>Bacillota</taxon>
        <taxon>Erysipelotrichia</taxon>
        <taxon>Erysipelotrichales</taxon>
        <taxon>Coprobacillaceae</taxon>
        <taxon>Catenibacterium</taxon>
    </lineage>
</organism>
<protein>
    <submittedName>
        <fullName evidence="1">DUF1490 domain-containing protein</fullName>
    </submittedName>
</protein>
<proteinExistence type="predicted"/>
<evidence type="ECO:0000313" key="2">
    <source>
        <dbReference type="EMBL" id="MBV3393077.1"/>
    </source>
</evidence>
<dbReference type="Proteomes" id="UP001196408">
    <property type="component" value="Unassembled WGS sequence"/>
</dbReference>
<dbReference type="EMBL" id="JAHOEF010000046">
    <property type="protein sequence ID" value="MBV3383067.1"/>
    <property type="molecule type" value="Genomic_DNA"/>
</dbReference>
<dbReference type="EMBL" id="JAHOEL010000044">
    <property type="protein sequence ID" value="MBV3393077.1"/>
    <property type="molecule type" value="Genomic_DNA"/>
</dbReference>
<name>A0AAW4MYN8_9FIRM</name>
<dbReference type="Proteomes" id="UP001197492">
    <property type="component" value="Unassembled WGS sequence"/>
</dbReference>
<evidence type="ECO:0000313" key="4">
    <source>
        <dbReference type="Proteomes" id="UP001197492"/>
    </source>
</evidence>
<evidence type="ECO:0000313" key="1">
    <source>
        <dbReference type="EMBL" id="MBV3383067.1"/>
    </source>
</evidence>
<dbReference type="AlphaFoldDB" id="A0AAW4MYN8"/>
<evidence type="ECO:0000313" key="3">
    <source>
        <dbReference type="Proteomes" id="UP001196408"/>
    </source>
</evidence>
<comment type="caution">
    <text evidence="1">The sequence shown here is derived from an EMBL/GenBank/DDBJ whole genome shotgun (WGS) entry which is preliminary data.</text>
</comment>
<reference evidence="1 4" key="1">
    <citation type="submission" date="2021-06" db="EMBL/GenBank/DDBJ databases">
        <title>Collection of gut derived symbiotic bacterial strains cultured from healthy donors.</title>
        <authorList>
            <person name="Lin H."/>
            <person name="Littmann E."/>
            <person name="Pamer E.G."/>
        </authorList>
    </citation>
    <scope>NUCLEOTIDE SEQUENCE</scope>
    <source>
        <strain evidence="2 4">MSK.21.70</strain>
        <strain evidence="1">MSK.21.82</strain>
    </source>
</reference>
<sequence>MKDLFKNKLLWSFVGGVAAAVAGSKFVKSDCARNAAVKSVATGMQLKDQALASYDTIVEDAKDIYAEAKSKKEAK</sequence>
<accession>A0AAW4MYN8</accession>
<dbReference type="RefSeq" id="WP_217747844.1">
    <property type="nucleotide sequence ID" value="NZ_JAHOEB010000044.1"/>
</dbReference>
<gene>
    <name evidence="1" type="ORF">KSV97_07530</name>
    <name evidence="2" type="ORF">KSW06_07405</name>
</gene>